<keyword evidence="2" id="KW-1185">Reference proteome</keyword>
<protein>
    <submittedName>
        <fullName evidence="1">Uncharacterized protein</fullName>
    </submittedName>
</protein>
<proteinExistence type="predicted"/>
<dbReference type="EMBL" id="JAPMUA010000001">
    <property type="protein sequence ID" value="MDG3584623.1"/>
    <property type="molecule type" value="Genomic_DNA"/>
</dbReference>
<dbReference type="Proteomes" id="UP001153642">
    <property type="component" value="Unassembled WGS sequence"/>
</dbReference>
<name>A0ABT6FMY0_9FLAO</name>
<evidence type="ECO:0000313" key="1">
    <source>
        <dbReference type="EMBL" id="MDG3584623.1"/>
    </source>
</evidence>
<comment type="caution">
    <text evidence="1">The sequence shown here is derived from an EMBL/GenBank/DDBJ whole genome shotgun (WGS) entry which is preliminary data.</text>
</comment>
<dbReference type="RefSeq" id="WP_277898381.1">
    <property type="nucleotide sequence ID" value="NZ_JAPMUA010000001.1"/>
</dbReference>
<accession>A0ABT6FMY0</accession>
<evidence type="ECO:0000313" key="2">
    <source>
        <dbReference type="Proteomes" id="UP001153642"/>
    </source>
</evidence>
<sequence>MAKQDYNRDILTSAERFKEVLKFLKMNASQMDGILKSKGIFNSRAVLDGTEDISMPMARIIIEKWPEINELWLLTGEGTITKGEVETGTGISVGDIEIVLKCLLNHEEVLLKNKIFNKWLENKILIRENSLLKEIQAKYNLTEKA</sequence>
<reference evidence="1" key="1">
    <citation type="submission" date="2022-11" db="EMBL/GenBank/DDBJ databases">
        <title>High-quality draft genome sequence of Galbibacter sp. strain CMA-7.</title>
        <authorList>
            <person name="Wei L."/>
            <person name="Dong C."/>
            <person name="Shao Z."/>
        </authorList>
    </citation>
    <scope>NUCLEOTIDE SEQUENCE</scope>
    <source>
        <strain evidence="1">CMA-7</strain>
    </source>
</reference>
<organism evidence="1 2">
    <name type="scientific">Galbibacter pacificus</name>
    <dbReference type="NCBI Taxonomy" id="2996052"/>
    <lineage>
        <taxon>Bacteria</taxon>
        <taxon>Pseudomonadati</taxon>
        <taxon>Bacteroidota</taxon>
        <taxon>Flavobacteriia</taxon>
        <taxon>Flavobacteriales</taxon>
        <taxon>Flavobacteriaceae</taxon>
        <taxon>Galbibacter</taxon>
    </lineage>
</organism>
<gene>
    <name evidence="1" type="ORF">OSR52_02000</name>
</gene>